<proteinExistence type="inferred from homology"/>
<evidence type="ECO:0000313" key="5">
    <source>
        <dbReference type="Proteomes" id="UP000183805"/>
    </source>
</evidence>
<gene>
    <name evidence="4" type="ORF">SAMN04487854_1241</name>
</gene>
<name>A0ABY1GYI6_9GAMM</name>
<dbReference type="PANTHER" id="PTHR30061:SF50">
    <property type="entry name" value="MALTOSE_MALTODEXTRIN-BINDING PERIPLASMIC PROTEIN"/>
    <property type="match status" value="1"/>
</dbReference>
<evidence type="ECO:0000313" key="4">
    <source>
        <dbReference type="EMBL" id="SFU00000.1"/>
    </source>
</evidence>
<sequence length="386" mass="43626">MWRVFGLVVLLAMFPCYATTIKLAYTMKHDNFNQLLSELAEQTELTVDSVLVDQKALKVRLVQANSATTTDAVIFPADHLGLNKYANFSVIPESLIAETTDKRTLDTTRVNGQLLGIPIIQGNHLLLFYNTRYVKKKINDWQDIIKLKPMLPEQVKLITWSFMEMYWFIPFLSAFEGDLIVDDKVQLNTSAMQLALRYVWDLNQQGIVDRECDYSCSHAAFQNQQAAFIINGAWALNTYKEALGEQLAVQPLPKLNGHFMQPYYSTFVLAFPNNSLQGPNKDNLIKFAKAVQHAPFQHLIWQKLHDIPVNTQVLTQLLEQNNDTLLTLLAALQHTKPMPSSAAMIIAWEVLTKGFSRYGSGALTAEQAGLFMQGLAERSIANEEVQ</sequence>
<dbReference type="InterPro" id="IPR006059">
    <property type="entry name" value="SBP"/>
</dbReference>
<organism evidence="4 5">
    <name type="scientific">Pseudoalteromonas lipolytica</name>
    <dbReference type="NCBI Taxonomy" id="570156"/>
    <lineage>
        <taxon>Bacteria</taxon>
        <taxon>Pseudomonadati</taxon>
        <taxon>Pseudomonadota</taxon>
        <taxon>Gammaproteobacteria</taxon>
        <taxon>Alteromonadales</taxon>
        <taxon>Pseudoalteromonadaceae</taxon>
        <taxon>Pseudoalteromonas</taxon>
    </lineage>
</organism>
<dbReference type="PANTHER" id="PTHR30061">
    <property type="entry name" value="MALTOSE-BINDING PERIPLASMIC PROTEIN"/>
    <property type="match status" value="1"/>
</dbReference>
<evidence type="ECO:0000256" key="3">
    <source>
        <dbReference type="ARBA" id="ARBA00022729"/>
    </source>
</evidence>
<evidence type="ECO:0000256" key="2">
    <source>
        <dbReference type="ARBA" id="ARBA00022448"/>
    </source>
</evidence>
<comment type="caution">
    <text evidence="4">The sequence shown here is derived from an EMBL/GenBank/DDBJ whole genome shotgun (WGS) entry which is preliminary data.</text>
</comment>
<dbReference type="Gene3D" id="3.40.190.10">
    <property type="entry name" value="Periplasmic binding protein-like II"/>
    <property type="match status" value="2"/>
</dbReference>
<keyword evidence="2" id="KW-0813">Transport</keyword>
<dbReference type="SUPFAM" id="SSF53850">
    <property type="entry name" value="Periplasmic binding protein-like II"/>
    <property type="match status" value="1"/>
</dbReference>
<keyword evidence="5" id="KW-1185">Reference proteome</keyword>
<dbReference type="EMBL" id="FPAZ01000024">
    <property type="protein sequence ID" value="SFU00000.1"/>
    <property type="molecule type" value="Genomic_DNA"/>
</dbReference>
<protein>
    <submittedName>
        <fullName evidence="4">Carbohydrate ABC transporter substrate-binding protein, CUT1 family</fullName>
    </submittedName>
</protein>
<dbReference type="Proteomes" id="UP000183805">
    <property type="component" value="Unassembled WGS sequence"/>
</dbReference>
<accession>A0ABY1GYI6</accession>
<reference evidence="4 5" key="1">
    <citation type="submission" date="2016-10" db="EMBL/GenBank/DDBJ databases">
        <authorList>
            <person name="Varghese N."/>
            <person name="Submissions S."/>
        </authorList>
    </citation>
    <scope>NUCLEOTIDE SEQUENCE [LARGE SCALE GENOMIC DNA]</scope>
    <source>
        <strain evidence="4 5">CGMCC 1.8499</strain>
    </source>
</reference>
<evidence type="ECO:0000256" key="1">
    <source>
        <dbReference type="ARBA" id="ARBA00008520"/>
    </source>
</evidence>
<dbReference type="Pfam" id="PF13416">
    <property type="entry name" value="SBP_bac_8"/>
    <property type="match status" value="1"/>
</dbReference>
<keyword evidence="3" id="KW-0732">Signal</keyword>
<comment type="similarity">
    <text evidence="1">Belongs to the bacterial solute-binding protein 1 family.</text>
</comment>